<comment type="caution">
    <text evidence="2">The sequence shown here is derived from an EMBL/GenBank/DDBJ whole genome shotgun (WGS) entry which is preliminary data.</text>
</comment>
<dbReference type="Proteomes" id="UP001596481">
    <property type="component" value="Unassembled WGS sequence"/>
</dbReference>
<keyword evidence="1" id="KW-0812">Transmembrane</keyword>
<dbReference type="EMBL" id="JBHTAA010000001">
    <property type="protein sequence ID" value="MFC7202886.1"/>
    <property type="molecule type" value="Genomic_DNA"/>
</dbReference>
<organism evidence="2 3">
    <name type="scientific">Haloferax namakaokahaiae</name>
    <dbReference type="NCBI Taxonomy" id="1748331"/>
    <lineage>
        <taxon>Archaea</taxon>
        <taxon>Methanobacteriati</taxon>
        <taxon>Methanobacteriota</taxon>
        <taxon>Stenosarchaea group</taxon>
        <taxon>Halobacteria</taxon>
        <taxon>Halobacteriales</taxon>
        <taxon>Haloferacaceae</taxon>
        <taxon>Haloferax</taxon>
    </lineage>
</organism>
<gene>
    <name evidence="2" type="ORF">ACFQJC_05115</name>
</gene>
<keyword evidence="3" id="KW-1185">Reference proteome</keyword>
<evidence type="ECO:0000256" key="1">
    <source>
        <dbReference type="SAM" id="Phobius"/>
    </source>
</evidence>
<dbReference type="RefSeq" id="WP_390222173.1">
    <property type="nucleotide sequence ID" value="NZ_JBHTAA010000001.1"/>
</dbReference>
<keyword evidence="1" id="KW-0472">Membrane</keyword>
<sequence length="80" mass="9233">MSERPPSLELIKVHDTEWGFGDSMTFMLGLVALQWVSFAVDDLVGATLLSAMYLVTLALLFEHGSRHDYHAWQRHQEWSR</sequence>
<feature type="transmembrane region" description="Helical" evidence="1">
    <location>
        <begin position="43"/>
        <end position="61"/>
    </location>
</feature>
<protein>
    <submittedName>
        <fullName evidence="2">Uncharacterized protein</fullName>
    </submittedName>
</protein>
<dbReference type="AlphaFoldDB" id="A0ABD5ZCK0"/>
<evidence type="ECO:0000313" key="3">
    <source>
        <dbReference type="Proteomes" id="UP001596481"/>
    </source>
</evidence>
<evidence type="ECO:0000313" key="2">
    <source>
        <dbReference type="EMBL" id="MFC7202886.1"/>
    </source>
</evidence>
<accession>A0ABD5ZCK0</accession>
<keyword evidence="1" id="KW-1133">Transmembrane helix</keyword>
<reference evidence="2 3" key="1">
    <citation type="journal article" date="2019" name="Int. J. Syst. Evol. Microbiol.">
        <title>The Global Catalogue of Microorganisms (GCM) 10K type strain sequencing project: providing services to taxonomists for standard genome sequencing and annotation.</title>
        <authorList>
            <consortium name="The Broad Institute Genomics Platform"/>
            <consortium name="The Broad Institute Genome Sequencing Center for Infectious Disease"/>
            <person name="Wu L."/>
            <person name="Ma J."/>
        </authorList>
    </citation>
    <scope>NUCLEOTIDE SEQUENCE [LARGE SCALE GENOMIC DNA]</scope>
    <source>
        <strain evidence="2 3">DSM 29988</strain>
    </source>
</reference>
<name>A0ABD5ZCK0_9EURY</name>
<proteinExistence type="predicted"/>